<gene>
    <name evidence="1" type="ORF">PYW08_013411</name>
</gene>
<name>A0ACC2QJJ9_9NEOP</name>
<proteinExistence type="predicted"/>
<reference evidence="1" key="1">
    <citation type="submission" date="2023-03" db="EMBL/GenBank/DDBJ databases">
        <title>Chromosome-level genomes of two armyworms, Mythimna separata and Mythimna loreyi, provide insights into the biosynthesis and reception of sex pheromones.</title>
        <authorList>
            <person name="Zhao H."/>
        </authorList>
    </citation>
    <scope>NUCLEOTIDE SEQUENCE</scope>
    <source>
        <strain evidence="1">BeijingLab</strain>
    </source>
</reference>
<organism evidence="1 2">
    <name type="scientific">Mythimna loreyi</name>
    <dbReference type="NCBI Taxonomy" id="667449"/>
    <lineage>
        <taxon>Eukaryota</taxon>
        <taxon>Metazoa</taxon>
        <taxon>Ecdysozoa</taxon>
        <taxon>Arthropoda</taxon>
        <taxon>Hexapoda</taxon>
        <taxon>Insecta</taxon>
        <taxon>Pterygota</taxon>
        <taxon>Neoptera</taxon>
        <taxon>Endopterygota</taxon>
        <taxon>Lepidoptera</taxon>
        <taxon>Glossata</taxon>
        <taxon>Ditrysia</taxon>
        <taxon>Noctuoidea</taxon>
        <taxon>Noctuidae</taxon>
        <taxon>Noctuinae</taxon>
        <taxon>Hadenini</taxon>
        <taxon>Mythimna</taxon>
    </lineage>
</organism>
<accession>A0ACC2QJJ9</accession>
<keyword evidence="2" id="KW-1185">Reference proteome</keyword>
<dbReference type="Proteomes" id="UP001231649">
    <property type="component" value="Chromosome 4"/>
</dbReference>
<comment type="caution">
    <text evidence="1">The sequence shown here is derived from an EMBL/GenBank/DDBJ whole genome shotgun (WGS) entry which is preliminary data.</text>
</comment>
<dbReference type="EMBL" id="CM056780">
    <property type="protein sequence ID" value="KAJ8716126.1"/>
    <property type="molecule type" value="Genomic_DNA"/>
</dbReference>
<protein>
    <submittedName>
        <fullName evidence="1">Uncharacterized protein</fullName>
    </submittedName>
</protein>
<evidence type="ECO:0000313" key="1">
    <source>
        <dbReference type="EMBL" id="KAJ8716126.1"/>
    </source>
</evidence>
<sequence length="446" mass="50343">MLREGLLVVVATCVALAAATSPPQSENIEELLKNVDARYSDNVFEDARLNVPDLIRKYRYPVEVHEVTTDDGYILQMHRIPHGRDAHNVPNVKRPVVFLMHGMLSSSADLVIMGPGSALAYILAEEGYDVWMGNARGNYYSRRHIRLNPDAILSTAFWRFSWEEIGMIDLPNMIDYALKVSGQERLHYIGHSQGTTSFFVFGAMRPEYNAKIISMHALAPNAFMAHNRNPFLKVLSRYADNMESIASLVGFGEFLPKSEAFAWAGQALCRDEVIFQPICSNIMFLIGGWNEDQHNTTMIPAIMGHAPAGASVRQLVHYAQGINDKGFRRYDQGSRISNYRKYGSFRPPSFDLSKITTPVFLHYSDKDPMAHVEDVDRLFRELGRAIGKFRISLSSFNHLDFIYAIDAKTLLYDRVINLMKAMDIHGLAGIADVKGIEEMEGFEDHV</sequence>
<evidence type="ECO:0000313" key="2">
    <source>
        <dbReference type="Proteomes" id="UP001231649"/>
    </source>
</evidence>